<dbReference type="PANTHER" id="PTHR47505">
    <property type="entry name" value="DNA UTILIZATION PROTEIN YHGH"/>
    <property type="match status" value="1"/>
</dbReference>
<evidence type="ECO:0000313" key="2">
    <source>
        <dbReference type="EMBL" id="OCL32963.1"/>
    </source>
</evidence>
<dbReference type="Proteomes" id="UP000093501">
    <property type="component" value="Unassembled WGS sequence"/>
</dbReference>
<organism evidence="2 3">
    <name type="scientific">Tessaracoccus lapidicaptus</name>
    <dbReference type="NCBI Taxonomy" id="1427523"/>
    <lineage>
        <taxon>Bacteria</taxon>
        <taxon>Bacillati</taxon>
        <taxon>Actinomycetota</taxon>
        <taxon>Actinomycetes</taxon>
        <taxon>Propionibacteriales</taxon>
        <taxon>Propionibacteriaceae</taxon>
        <taxon>Tessaracoccus</taxon>
    </lineage>
</organism>
<dbReference type="Gene3D" id="3.40.50.2020">
    <property type="match status" value="1"/>
</dbReference>
<dbReference type="RefSeq" id="WP_068752070.1">
    <property type="nucleotide sequence ID" value="NZ_LR214441.1"/>
</dbReference>
<comment type="similarity">
    <text evidence="1">Belongs to the ComF/GntX family.</text>
</comment>
<name>A0A1C0AKD5_9ACTN</name>
<dbReference type="PANTHER" id="PTHR47505:SF1">
    <property type="entry name" value="DNA UTILIZATION PROTEIN YHGH"/>
    <property type="match status" value="1"/>
</dbReference>
<dbReference type="Pfam" id="PF00156">
    <property type="entry name" value="Pribosyltran"/>
    <property type="match status" value="1"/>
</dbReference>
<accession>A0A1C0AKD5</accession>
<dbReference type="SUPFAM" id="SSF53271">
    <property type="entry name" value="PRTase-like"/>
    <property type="match status" value="1"/>
</dbReference>
<reference evidence="3" key="1">
    <citation type="submission" date="2016-07" db="EMBL/GenBank/DDBJ databases">
        <authorList>
            <person name="Florea S."/>
            <person name="Webb J.S."/>
            <person name="Jaromczyk J."/>
            <person name="Schardl C.L."/>
        </authorList>
    </citation>
    <scope>NUCLEOTIDE SEQUENCE [LARGE SCALE GENOMIC DNA]</scope>
    <source>
        <strain evidence="3">IPBSL-7</strain>
    </source>
</reference>
<evidence type="ECO:0000313" key="3">
    <source>
        <dbReference type="Proteomes" id="UP000093501"/>
    </source>
</evidence>
<dbReference type="AlphaFoldDB" id="A0A1C0AKD5"/>
<gene>
    <name evidence="2" type="ORF">BCR15_06615</name>
</gene>
<evidence type="ECO:0000256" key="1">
    <source>
        <dbReference type="ARBA" id="ARBA00008007"/>
    </source>
</evidence>
<dbReference type="InterPro" id="IPR000836">
    <property type="entry name" value="PRTase_dom"/>
</dbReference>
<dbReference type="EMBL" id="MBQD01000023">
    <property type="protein sequence ID" value="OCL32963.1"/>
    <property type="molecule type" value="Genomic_DNA"/>
</dbReference>
<protein>
    <submittedName>
        <fullName evidence="2">Uncharacterized protein</fullName>
    </submittedName>
</protein>
<keyword evidence="3" id="KW-1185">Reference proteome</keyword>
<dbReference type="InterPro" id="IPR051910">
    <property type="entry name" value="ComF/GntX_DNA_util-trans"/>
</dbReference>
<dbReference type="InterPro" id="IPR029057">
    <property type="entry name" value="PRTase-like"/>
</dbReference>
<comment type="caution">
    <text evidence="2">The sequence shown here is derived from an EMBL/GenBank/DDBJ whole genome shotgun (WGS) entry which is preliminary data.</text>
</comment>
<sequence length="208" mass="21606">MHRFIDAAADLLLGAACPGCRAPGWGLCRDCLEALEGSVRHLDRGLETPLTAACAYRPVLNHVVPRYKDDGALHLAGMLSELLARAVAGLSPPHGTILTPVPSRPSAVRARGDDHALRLARGAARRLGLPTATLLVRAVSGRDQEELGREARAANLAGSMAGRPSPRPVVVVDDVVTTGASLREAVRALRAAGVVVVGAAVIADADYA</sequence>
<proteinExistence type="inferred from homology"/>